<sequence length="437" mass="45359">MSQEPQRTAAATRSAPTRTVAAIAAASALLVAMSACSTPSAGGDPAEAAPGVTDDTVTIGTHQPLTGPAAAGYSSISAATTAYFAYLNENGGVNGREIEYLVKDDGYNPANTQTVVRELVQDDEVFAILNGLGTPTHTSVLDYLNQNEVPDLFVASGSTSWNQPEEYPWTFGFNADYVTEAEALAQYAEDEFAGKAVCVLGQDDDFGDEFIEGLENVLGEGSLASVQRYSVSNQDVVAQIGAMQAAGCEVNMLATVNGFTALAIGTAAKLGYQAQWMSSSSGGDYATLAGFLGDAAPALLEGFVTTNYLPYAPGNEWDDLFRQINDEYNDGAPFDGNTVFGMSVGYLFAEALAKAGEDPTRQGIVDAITSGDLVGNGLVPLSFGEDSHAAYKGVSITEVVAGVQDFIGVTYVSDGSGGVEAYDGDAVPLENDGLPTS</sequence>
<feature type="domain" description="Leucine-binding protein" evidence="4">
    <location>
        <begin position="56"/>
        <end position="401"/>
    </location>
</feature>
<evidence type="ECO:0000256" key="3">
    <source>
        <dbReference type="SAM" id="SignalP"/>
    </source>
</evidence>
<evidence type="ECO:0000313" key="5">
    <source>
        <dbReference type="EMBL" id="GAA1830771.1"/>
    </source>
</evidence>
<dbReference type="InterPro" id="IPR028081">
    <property type="entry name" value="Leu-bd"/>
</dbReference>
<comment type="similarity">
    <text evidence="1">Belongs to the leucine-binding protein family.</text>
</comment>
<gene>
    <name evidence="5" type="ORF">GCM10009750_13340</name>
</gene>
<dbReference type="SUPFAM" id="SSF53822">
    <property type="entry name" value="Periplasmic binding protein-like I"/>
    <property type="match status" value="1"/>
</dbReference>
<dbReference type="Gene3D" id="3.40.50.2300">
    <property type="match status" value="2"/>
</dbReference>
<dbReference type="EMBL" id="BAAANK010000003">
    <property type="protein sequence ID" value="GAA1830771.1"/>
    <property type="molecule type" value="Genomic_DNA"/>
</dbReference>
<feature type="signal peptide" evidence="3">
    <location>
        <begin position="1"/>
        <end position="37"/>
    </location>
</feature>
<comment type="caution">
    <text evidence="5">The sequence shown here is derived from an EMBL/GenBank/DDBJ whole genome shotgun (WGS) entry which is preliminary data.</text>
</comment>
<evidence type="ECO:0000256" key="2">
    <source>
        <dbReference type="ARBA" id="ARBA00022729"/>
    </source>
</evidence>
<evidence type="ECO:0000256" key="1">
    <source>
        <dbReference type="ARBA" id="ARBA00010062"/>
    </source>
</evidence>
<evidence type="ECO:0000313" key="6">
    <source>
        <dbReference type="Proteomes" id="UP001501746"/>
    </source>
</evidence>
<name>A0ABN2MM97_9MICO</name>
<dbReference type="PANTHER" id="PTHR47235:SF1">
    <property type="entry name" value="BLR6548 PROTEIN"/>
    <property type="match status" value="1"/>
</dbReference>
<proteinExistence type="inferred from homology"/>
<feature type="chain" id="PRO_5046686833" evidence="3">
    <location>
        <begin position="38"/>
        <end position="437"/>
    </location>
</feature>
<dbReference type="PANTHER" id="PTHR47235">
    <property type="entry name" value="BLR6548 PROTEIN"/>
    <property type="match status" value="1"/>
</dbReference>
<organism evidence="5 6">
    <name type="scientific">Agromyces salentinus</name>
    <dbReference type="NCBI Taxonomy" id="269421"/>
    <lineage>
        <taxon>Bacteria</taxon>
        <taxon>Bacillati</taxon>
        <taxon>Actinomycetota</taxon>
        <taxon>Actinomycetes</taxon>
        <taxon>Micrococcales</taxon>
        <taxon>Microbacteriaceae</taxon>
        <taxon>Agromyces</taxon>
    </lineage>
</organism>
<dbReference type="Pfam" id="PF13458">
    <property type="entry name" value="Peripla_BP_6"/>
    <property type="match status" value="1"/>
</dbReference>
<dbReference type="Proteomes" id="UP001501746">
    <property type="component" value="Unassembled WGS sequence"/>
</dbReference>
<accession>A0ABN2MM97</accession>
<dbReference type="RefSeq" id="WP_157427596.1">
    <property type="nucleotide sequence ID" value="NZ_BAAANK010000003.1"/>
</dbReference>
<dbReference type="CDD" id="cd06343">
    <property type="entry name" value="PBP1_ABC_ligand_binding-like"/>
    <property type="match status" value="1"/>
</dbReference>
<keyword evidence="2 3" id="KW-0732">Signal</keyword>
<dbReference type="InterPro" id="IPR028082">
    <property type="entry name" value="Peripla_BP_I"/>
</dbReference>
<keyword evidence="6" id="KW-1185">Reference proteome</keyword>
<protein>
    <submittedName>
        <fullName evidence="5">ABC transporter substrate-binding protein</fullName>
    </submittedName>
</protein>
<evidence type="ECO:0000259" key="4">
    <source>
        <dbReference type="Pfam" id="PF13458"/>
    </source>
</evidence>
<reference evidence="5 6" key="1">
    <citation type="journal article" date="2019" name="Int. J. Syst. Evol. Microbiol.">
        <title>The Global Catalogue of Microorganisms (GCM) 10K type strain sequencing project: providing services to taxonomists for standard genome sequencing and annotation.</title>
        <authorList>
            <consortium name="The Broad Institute Genomics Platform"/>
            <consortium name="The Broad Institute Genome Sequencing Center for Infectious Disease"/>
            <person name="Wu L."/>
            <person name="Ma J."/>
        </authorList>
    </citation>
    <scope>NUCLEOTIDE SEQUENCE [LARGE SCALE GENOMIC DNA]</scope>
    <source>
        <strain evidence="5 6">JCM 14323</strain>
    </source>
</reference>